<organism evidence="2 3">
    <name type="scientific">Methylobacterium platani JCM 14648</name>
    <dbReference type="NCBI Taxonomy" id="1295136"/>
    <lineage>
        <taxon>Bacteria</taxon>
        <taxon>Pseudomonadati</taxon>
        <taxon>Pseudomonadota</taxon>
        <taxon>Alphaproteobacteria</taxon>
        <taxon>Hyphomicrobiales</taxon>
        <taxon>Methylobacteriaceae</taxon>
        <taxon>Methylobacterium</taxon>
    </lineage>
</organism>
<feature type="compositionally biased region" description="Low complexity" evidence="1">
    <location>
        <begin position="53"/>
        <end position="64"/>
    </location>
</feature>
<feature type="compositionally biased region" description="Basic and acidic residues" evidence="1">
    <location>
        <begin position="218"/>
        <end position="227"/>
    </location>
</feature>
<evidence type="ECO:0008006" key="4">
    <source>
        <dbReference type="Google" id="ProtNLM"/>
    </source>
</evidence>
<dbReference type="Proteomes" id="UP000035947">
    <property type="component" value="Unassembled WGS sequence"/>
</dbReference>
<protein>
    <recommendedName>
        <fullName evidence="4">Fe-S oxidoreductase</fullName>
    </recommendedName>
</protein>
<feature type="compositionally biased region" description="Basic and acidic residues" evidence="1">
    <location>
        <begin position="13"/>
        <end position="22"/>
    </location>
</feature>
<feature type="compositionally biased region" description="Low complexity" evidence="1">
    <location>
        <begin position="203"/>
        <end position="217"/>
    </location>
</feature>
<accession>A0ABR5GUH3</accession>
<feature type="compositionally biased region" description="Low complexity" evidence="1">
    <location>
        <begin position="153"/>
        <end position="179"/>
    </location>
</feature>
<reference evidence="2 3" key="1">
    <citation type="submission" date="2015-01" db="EMBL/GenBank/DDBJ databases">
        <title>Genome sequencing of Methylobacterium platani JCM14648 type strain.</title>
        <authorList>
            <person name="Chaudhry V."/>
            <person name="Patil P.B."/>
        </authorList>
    </citation>
    <scope>NUCLEOTIDE SEQUENCE [LARGE SCALE GENOMIC DNA]</scope>
    <source>
        <strain evidence="2 3">JCM 14648</strain>
    </source>
</reference>
<feature type="non-terminal residue" evidence="2">
    <location>
        <position position="292"/>
    </location>
</feature>
<evidence type="ECO:0000313" key="2">
    <source>
        <dbReference type="EMBL" id="KMO13241.1"/>
    </source>
</evidence>
<evidence type="ECO:0000256" key="1">
    <source>
        <dbReference type="SAM" id="MobiDB-lite"/>
    </source>
</evidence>
<gene>
    <name evidence="2" type="ORF">SQ03_22205</name>
</gene>
<evidence type="ECO:0000313" key="3">
    <source>
        <dbReference type="Proteomes" id="UP000035947"/>
    </source>
</evidence>
<comment type="caution">
    <text evidence="2">The sequence shown here is derived from an EMBL/GenBank/DDBJ whole genome shotgun (WGS) entry which is preliminary data.</text>
</comment>
<dbReference type="EMBL" id="JXOD01000223">
    <property type="protein sequence ID" value="KMO13241.1"/>
    <property type="molecule type" value="Genomic_DNA"/>
</dbReference>
<name>A0ABR5GUH3_9HYPH</name>
<keyword evidence="3" id="KW-1185">Reference proteome</keyword>
<feature type="region of interest" description="Disordered" evidence="1">
    <location>
        <begin position="1"/>
        <end position="83"/>
    </location>
</feature>
<feature type="region of interest" description="Disordered" evidence="1">
    <location>
        <begin position="109"/>
        <end position="258"/>
    </location>
</feature>
<proteinExistence type="predicted"/>
<sequence>MTPLDAMPTGVRPRLDGARRPGEPTGPGVGPGFDAVLERLESRDPAGPPEADPAPQEAAAQKPAPQDPTPRGEAPRPATLGALLAGTVPAAPLRTGAADIAALMERAAGRAATDPGAVPSPAGTIPSPAGTVPSPVGKAPSLATAPAVPPVAPGAIPSAGPGLTAAVASATAPSAVVPTGDQMPVAEPAEGLPTPVPPPAVRPQPDSAAPALPLRPDAAPRHGDRTHGPRISADGGGAAGPEDDATSEAGSPSASADTVPLAASFTAVVWPVRLEAAVPAPVPGQPGPAVRG</sequence>